<sequence length="28" mass="3403">MVFLVTSLNFLRNTRRNSVLFGILWLEY</sequence>
<organism evidence="1">
    <name type="scientific">Arundo donax</name>
    <name type="common">Giant reed</name>
    <name type="synonym">Donax arundinaceus</name>
    <dbReference type="NCBI Taxonomy" id="35708"/>
    <lineage>
        <taxon>Eukaryota</taxon>
        <taxon>Viridiplantae</taxon>
        <taxon>Streptophyta</taxon>
        <taxon>Embryophyta</taxon>
        <taxon>Tracheophyta</taxon>
        <taxon>Spermatophyta</taxon>
        <taxon>Magnoliopsida</taxon>
        <taxon>Liliopsida</taxon>
        <taxon>Poales</taxon>
        <taxon>Poaceae</taxon>
        <taxon>PACMAD clade</taxon>
        <taxon>Arundinoideae</taxon>
        <taxon>Arundineae</taxon>
        <taxon>Arundo</taxon>
    </lineage>
</organism>
<reference evidence="1" key="1">
    <citation type="submission" date="2014-09" db="EMBL/GenBank/DDBJ databases">
        <authorList>
            <person name="Magalhaes I.L.F."/>
            <person name="Oliveira U."/>
            <person name="Santos F.R."/>
            <person name="Vidigal T.H.D.A."/>
            <person name="Brescovit A.D."/>
            <person name="Santos A.J."/>
        </authorList>
    </citation>
    <scope>NUCLEOTIDE SEQUENCE</scope>
    <source>
        <tissue evidence="1">Shoot tissue taken approximately 20 cm above the soil surface</tissue>
    </source>
</reference>
<dbReference type="AlphaFoldDB" id="A0A0A9E9N6"/>
<proteinExistence type="predicted"/>
<name>A0A0A9E9N6_ARUDO</name>
<protein>
    <submittedName>
        <fullName evidence="1">Uncharacterized protein</fullName>
    </submittedName>
</protein>
<accession>A0A0A9E9N6</accession>
<reference evidence="1" key="2">
    <citation type="journal article" date="2015" name="Data Brief">
        <title>Shoot transcriptome of the giant reed, Arundo donax.</title>
        <authorList>
            <person name="Barrero R.A."/>
            <person name="Guerrero F.D."/>
            <person name="Moolhuijzen P."/>
            <person name="Goolsby J.A."/>
            <person name="Tidwell J."/>
            <person name="Bellgard S.E."/>
            <person name="Bellgard M.I."/>
        </authorList>
    </citation>
    <scope>NUCLEOTIDE SEQUENCE</scope>
    <source>
        <tissue evidence="1">Shoot tissue taken approximately 20 cm above the soil surface</tissue>
    </source>
</reference>
<dbReference type="EMBL" id="GBRH01205208">
    <property type="protein sequence ID" value="JAD92687.1"/>
    <property type="molecule type" value="Transcribed_RNA"/>
</dbReference>
<evidence type="ECO:0000313" key="1">
    <source>
        <dbReference type="EMBL" id="JAD92687.1"/>
    </source>
</evidence>